<reference evidence="6 7" key="1">
    <citation type="journal article" date="2016" name="Sci. Rep.">
        <title>Metabolic traits of an uncultured archaeal lineage -MSBL1- from brine pools of the Red Sea.</title>
        <authorList>
            <person name="Mwirichia R."/>
            <person name="Alam I."/>
            <person name="Rashid M."/>
            <person name="Vinu M."/>
            <person name="Ba-Alawi W."/>
            <person name="Anthony Kamau A."/>
            <person name="Kamanda Ngugi D."/>
            <person name="Goker M."/>
            <person name="Klenk H.P."/>
            <person name="Bajic V."/>
            <person name="Stingl U."/>
        </authorList>
    </citation>
    <scope>NUCLEOTIDE SEQUENCE [LARGE SCALE GENOMIC DNA]</scope>
    <source>
        <strain evidence="6">SCGC-AAA259J03</strain>
    </source>
</reference>
<dbReference type="GO" id="GO:0003735">
    <property type="term" value="F:structural constituent of ribosome"/>
    <property type="evidence" value="ECO:0007669"/>
    <property type="project" value="InterPro"/>
</dbReference>
<proteinExistence type="inferred from homology"/>
<dbReference type="NCBIfam" id="TIGR03685">
    <property type="entry name" value="ribo_P1_arch"/>
    <property type="match status" value="1"/>
</dbReference>
<keyword evidence="2 4" id="KW-0689">Ribosomal protein</keyword>
<feature type="compositionally biased region" description="Low complexity" evidence="5">
    <location>
        <begin position="55"/>
        <end position="64"/>
    </location>
</feature>
<dbReference type="HAMAP" id="MF_01478">
    <property type="entry name" value="Ribosomal_L12_arch"/>
    <property type="match status" value="1"/>
</dbReference>
<evidence type="ECO:0000256" key="3">
    <source>
        <dbReference type="ARBA" id="ARBA00023274"/>
    </source>
</evidence>
<feature type="region of interest" description="Disordered" evidence="5">
    <location>
        <begin position="55"/>
        <end position="107"/>
    </location>
</feature>
<dbReference type="GO" id="GO:0006414">
    <property type="term" value="P:translational elongation"/>
    <property type="evidence" value="ECO:0007669"/>
    <property type="project" value="InterPro"/>
</dbReference>
<dbReference type="FunFam" id="1.10.10.1410:FF:000002">
    <property type="entry name" value="60S acidic ribosomal protein P2"/>
    <property type="match status" value="1"/>
</dbReference>
<dbReference type="AlphaFoldDB" id="A0A656YZP0"/>
<evidence type="ECO:0000313" key="7">
    <source>
        <dbReference type="Proteomes" id="UP000070257"/>
    </source>
</evidence>
<keyword evidence="3 4" id="KW-0687">Ribonucleoprotein</keyword>
<comment type="subunit">
    <text evidence="4">Part of the 50S ribosomal subunit. Homodimer, it forms part of the ribosomal stalk which helps the ribosome interact with GTP-bound translation factors. Forms a heptameric L10(L12)2(L12)2(L12)2 complex, where L10 forms an elongated spine to which the L12 dimers bind in a sequential fashion.</text>
</comment>
<sequence>MEYVYAVLMLHSADREVTEENISKVLEAAGVEVDEARVKALTTALEDVNIDEAIETAAMPTAAPAPEPSEEEEEKKKAEKEEKEEEKEEEEEEEAAEGAAGLGDLFE</sequence>
<comment type="function">
    <text evidence="4">Forms part of the ribosomal stalk, playing a central role in the interaction of the ribosome with GTP-bound translation factors.</text>
</comment>
<evidence type="ECO:0000256" key="1">
    <source>
        <dbReference type="ARBA" id="ARBA00005436"/>
    </source>
</evidence>
<dbReference type="GO" id="GO:0005840">
    <property type="term" value="C:ribosome"/>
    <property type="evidence" value="ECO:0007669"/>
    <property type="project" value="UniProtKB-KW"/>
</dbReference>
<comment type="caution">
    <text evidence="6">The sequence shown here is derived from an EMBL/GenBank/DDBJ whole genome shotgun (WGS) entry which is preliminary data.</text>
</comment>
<evidence type="ECO:0000256" key="2">
    <source>
        <dbReference type="ARBA" id="ARBA00022980"/>
    </source>
</evidence>
<dbReference type="Gene3D" id="1.10.10.1410">
    <property type="match status" value="1"/>
</dbReference>
<dbReference type="InterPro" id="IPR038716">
    <property type="entry name" value="P1/P2_N_sf"/>
</dbReference>
<feature type="compositionally biased region" description="Acidic residues" evidence="5">
    <location>
        <begin position="82"/>
        <end position="96"/>
    </location>
</feature>
<evidence type="ECO:0000313" key="6">
    <source>
        <dbReference type="EMBL" id="KXA98792.1"/>
    </source>
</evidence>
<dbReference type="Proteomes" id="UP000070257">
    <property type="component" value="Unassembled WGS sequence"/>
</dbReference>
<evidence type="ECO:0000256" key="4">
    <source>
        <dbReference type="HAMAP-Rule" id="MF_01478"/>
    </source>
</evidence>
<dbReference type="GO" id="GO:1990904">
    <property type="term" value="C:ribonucleoprotein complex"/>
    <property type="evidence" value="ECO:0007669"/>
    <property type="project" value="UniProtKB-KW"/>
</dbReference>
<dbReference type="InterPro" id="IPR022295">
    <property type="entry name" value="Ribosomal_P1_arc"/>
</dbReference>
<dbReference type="Pfam" id="PF00428">
    <property type="entry name" value="Ribosomal_60s"/>
    <property type="match status" value="1"/>
</dbReference>
<accession>A0A656YZP0</accession>
<dbReference type="InterPro" id="IPR027534">
    <property type="entry name" value="Ribosomal_P1/P2"/>
</dbReference>
<evidence type="ECO:0000256" key="5">
    <source>
        <dbReference type="SAM" id="MobiDB-lite"/>
    </source>
</evidence>
<dbReference type="CDD" id="cd05832">
    <property type="entry name" value="Ribosomal_L12p"/>
    <property type="match status" value="1"/>
</dbReference>
<keyword evidence="7" id="KW-1185">Reference proteome</keyword>
<dbReference type="EMBL" id="LHXT01000005">
    <property type="protein sequence ID" value="KXA98792.1"/>
    <property type="molecule type" value="Genomic_DNA"/>
</dbReference>
<comment type="similarity">
    <text evidence="1 4">Belongs to the eukaryotic ribosomal protein P1/P2 family.</text>
</comment>
<protein>
    <recommendedName>
        <fullName evidence="4">Large ribosomal subunit protein P1</fullName>
    </recommendedName>
</protein>
<organism evidence="6 7">
    <name type="scientific">candidate division MSBL1 archaeon SCGC-AAA259J03</name>
    <dbReference type="NCBI Taxonomy" id="1698269"/>
    <lineage>
        <taxon>Archaea</taxon>
        <taxon>Methanobacteriati</taxon>
        <taxon>Methanobacteriota</taxon>
        <taxon>candidate division MSBL1</taxon>
    </lineage>
</organism>
<gene>
    <name evidence="6" type="primary">rpl12p</name>
    <name evidence="4" type="synonym">rpl12</name>
    <name evidence="6" type="ORF">AKJ39_00690</name>
</gene>
<name>A0A656YZP0_9EURY</name>